<dbReference type="InterPro" id="IPR018490">
    <property type="entry name" value="cNMP-bd_dom_sf"/>
</dbReference>
<evidence type="ECO:0000256" key="1">
    <source>
        <dbReference type="ARBA" id="ARBA00023015"/>
    </source>
</evidence>
<dbReference type="CDD" id="cd00038">
    <property type="entry name" value="CAP_ED"/>
    <property type="match status" value="1"/>
</dbReference>
<keyword evidence="2" id="KW-0238">DNA-binding</keyword>
<dbReference type="PROSITE" id="PS51063">
    <property type="entry name" value="HTH_CRP_2"/>
    <property type="match status" value="1"/>
</dbReference>
<dbReference type="InterPro" id="IPR036388">
    <property type="entry name" value="WH-like_DNA-bd_sf"/>
</dbReference>
<keyword evidence="3" id="KW-0804">Transcription</keyword>
<keyword evidence="7" id="KW-1185">Reference proteome</keyword>
<evidence type="ECO:0000313" key="6">
    <source>
        <dbReference type="EMBL" id="AEB11666.1"/>
    </source>
</evidence>
<dbReference type="GO" id="GO:0005829">
    <property type="term" value="C:cytosol"/>
    <property type="evidence" value="ECO:0007669"/>
    <property type="project" value="TreeGrafter"/>
</dbReference>
<dbReference type="SUPFAM" id="SSF51206">
    <property type="entry name" value="cAMP-binding domain-like"/>
    <property type="match status" value="1"/>
</dbReference>
<dbReference type="SMART" id="SM00419">
    <property type="entry name" value="HTH_CRP"/>
    <property type="match status" value="1"/>
</dbReference>
<dbReference type="InterPro" id="IPR012318">
    <property type="entry name" value="HTH_CRP"/>
</dbReference>
<dbReference type="PANTHER" id="PTHR24567:SF74">
    <property type="entry name" value="HTH-TYPE TRANSCRIPTIONAL REGULATOR ARCR"/>
    <property type="match status" value="1"/>
</dbReference>
<dbReference type="STRING" id="869210.Marky_0920"/>
<dbReference type="KEGG" id="mhd:Marky_0920"/>
<organism evidence="6 7">
    <name type="scientific">Marinithermus hydrothermalis (strain DSM 14884 / JCM 11576 / T1)</name>
    <dbReference type="NCBI Taxonomy" id="869210"/>
    <lineage>
        <taxon>Bacteria</taxon>
        <taxon>Thermotogati</taxon>
        <taxon>Deinococcota</taxon>
        <taxon>Deinococci</taxon>
        <taxon>Thermales</taxon>
        <taxon>Thermaceae</taxon>
        <taxon>Marinithermus</taxon>
    </lineage>
</organism>
<dbReference type="Pfam" id="PF13545">
    <property type="entry name" value="HTH_Crp_2"/>
    <property type="match status" value="1"/>
</dbReference>
<evidence type="ECO:0000259" key="4">
    <source>
        <dbReference type="PROSITE" id="PS50042"/>
    </source>
</evidence>
<dbReference type="Pfam" id="PF00027">
    <property type="entry name" value="cNMP_binding"/>
    <property type="match status" value="1"/>
</dbReference>
<keyword evidence="1" id="KW-0805">Transcription regulation</keyword>
<dbReference type="HOGENOM" id="CLU_075053_3_4_0"/>
<dbReference type="PANTHER" id="PTHR24567">
    <property type="entry name" value="CRP FAMILY TRANSCRIPTIONAL REGULATORY PROTEIN"/>
    <property type="match status" value="1"/>
</dbReference>
<feature type="domain" description="Cyclic nucleotide-binding" evidence="4">
    <location>
        <begin position="13"/>
        <end position="133"/>
    </location>
</feature>
<dbReference type="PROSITE" id="PS00889">
    <property type="entry name" value="CNMP_BINDING_2"/>
    <property type="match status" value="1"/>
</dbReference>
<dbReference type="PRINTS" id="PR00034">
    <property type="entry name" value="HTHCRP"/>
</dbReference>
<gene>
    <name evidence="6" type="ordered locus">Marky_0920</name>
</gene>
<protein>
    <submittedName>
        <fullName evidence="6">Transcriptional regulator, Crp/Fnr family</fullName>
    </submittedName>
</protein>
<name>F2NQD9_MARHT</name>
<dbReference type="Proteomes" id="UP000007030">
    <property type="component" value="Chromosome"/>
</dbReference>
<proteinExistence type="predicted"/>
<dbReference type="InterPro" id="IPR036390">
    <property type="entry name" value="WH_DNA-bd_sf"/>
</dbReference>
<dbReference type="Gene3D" id="1.10.10.10">
    <property type="entry name" value="Winged helix-like DNA-binding domain superfamily/Winged helix DNA-binding domain"/>
    <property type="match status" value="1"/>
</dbReference>
<feature type="domain" description="HTH crp-type" evidence="5">
    <location>
        <begin position="147"/>
        <end position="219"/>
    </location>
</feature>
<dbReference type="OrthoDB" id="9810708at2"/>
<dbReference type="GO" id="GO:0003677">
    <property type="term" value="F:DNA binding"/>
    <property type="evidence" value="ECO:0007669"/>
    <property type="project" value="UniProtKB-KW"/>
</dbReference>
<evidence type="ECO:0000256" key="3">
    <source>
        <dbReference type="ARBA" id="ARBA00023163"/>
    </source>
</evidence>
<sequence>MLADTNILAQSPLFEGVPPGALEIAREAFQTLSYAAGKKVFEAGDPGEALYIVQSGRIKIYRTNLDGKEKVLAYLNPGDLFGEMSLVEEIPRSATALALEDTVLLALYRQEYYGLTRRYPEVAHNLARILARRLREMNLEVEVLSFEEARGRVAYALLKLYRHRYGEQSPQGWRVPATHQELALMAGTSRETVTRVLHALRDEAILRLLPGTVEILDTAALEEVLYGLR</sequence>
<dbReference type="InterPro" id="IPR050397">
    <property type="entry name" value="Env_Response_Regulators"/>
</dbReference>
<accession>F2NQD9</accession>
<dbReference type="SMART" id="SM00100">
    <property type="entry name" value="cNMP"/>
    <property type="match status" value="1"/>
</dbReference>
<dbReference type="SUPFAM" id="SSF46785">
    <property type="entry name" value="Winged helix' DNA-binding domain"/>
    <property type="match status" value="1"/>
</dbReference>
<dbReference type="PROSITE" id="PS50042">
    <property type="entry name" value="CNMP_BINDING_3"/>
    <property type="match status" value="1"/>
</dbReference>
<dbReference type="RefSeq" id="WP_013703716.1">
    <property type="nucleotide sequence ID" value="NC_015387.1"/>
</dbReference>
<evidence type="ECO:0000313" key="7">
    <source>
        <dbReference type="Proteomes" id="UP000007030"/>
    </source>
</evidence>
<dbReference type="eggNOG" id="COG0664">
    <property type="taxonomic scope" value="Bacteria"/>
</dbReference>
<evidence type="ECO:0000259" key="5">
    <source>
        <dbReference type="PROSITE" id="PS51063"/>
    </source>
</evidence>
<dbReference type="GO" id="GO:0003700">
    <property type="term" value="F:DNA-binding transcription factor activity"/>
    <property type="evidence" value="ECO:0007669"/>
    <property type="project" value="TreeGrafter"/>
</dbReference>
<dbReference type="InterPro" id="IPR018488">
    <property type="entry name" value="cNMP-bd_CS"/>
</dbReference>
<dbReference type="Gene3D" id="2.60.120.10">
    <property type="entry name" value="Jelly Rolls"/>
    <property type="match status" value="1"/>
</dbReference>
<reference evidence="6 7" key="1">
    <citation type="journal article" date="2012" name="Stand. Genomic Sci.">
        <title>Complete genome sequence of the aerobic, heterotroph Marinithermus hydrothermalis type strain (T1(T)) from a deep-sea hydrothermal vent chimney.</title>
        <authorList>
            <person name="Copeland A."/>
            <person name="Gu W."/>
            <person name="Yasawong M."/>
            <person name="Lapidus A."/>
            <person name="Lucas S."/>
            <person name="Deshpande S."/>
            <person name="Pagani I."/>
            <person name="Tapia R."/>
            <person name="Cheng J.F."/>
            <person name="Goodwin L.A."/>
            <person name="Pitluck S."/>
            <person name="Liolios K."/>
            <person name="Ivanova N."/>
            <person name="Mavromatis K."/>
            <person name="Mikhailova N."/>
            <person name="Pati A."/>
            <person name="Chen A."/>
            <person name="Palaniappan K."/>
            <person name="Land M."/>
            <person name="Pan C."/>
            <person name="Brambilla E.M."/>
            <person name="Rohde M."/>
            <person name="Tindall B.J."/>
            <person name="Sikorski J."/>
            <person name="Goker M."/>
            <person name="Detter J.C."/>
            <person name="Bristow J."/>
            <person name="Eisen J.A."/>
            <person name="Markowitz V."/>
            <person name="Hugenholtz P."/>
            <person name="Kyrpides N.C."/>
            <person name="Klenk H.P."/>
            <person name="Woyke T."/>
        </authorList>
    </citation>
    <scope>NUCLEOTIDE SEQUENCE [LARGE SCALE GENOMIC DNA]</scope>
    <source>
        <strain evidence="7">DSM 14884 / JCM 11576 / T1</strain>
    </source>
</reference>
<dbReference type="InterPro" id="IPR000595">
    <property type="entry name" value="cNMP-bd_dom"/>
</dbReference>
<dbReference type="PRINTS" id="PR00103">
    <property type="entry name" value="CAMPKINASE"/>
</dbReference>
<dbReference type="AlphaFoldDB" id="F2NQD9"/>
<dbReference type="InterPro" id="IPR014710">
    <property type="entry name" value="RmlC-like_jellyroll"/>
</dbReference>
<dbReference type="EMBL" id="CP002630">
    <property type="protein sequence ID" value="AEB11666.1"/>
    <property type="molecule type" value="Genomic_DNA"/>
</dbReference>
<evidence type="ECO:0000256" key="2">
    <source>
        <dbReference type="ARBA" id="ARBA00023125"/>
    </source>
</evidence>